<accession>A0AAU0MIR7</accession>
<evidence type="ECO:0000313" key="2">
    <source>
        <dbReference type="Proteomes" id="UP001329313"/>
    </source>
</evidence>
<dbReference type="KEGG" id="mliy:RYJ27_02110"/>
<dbReference type="Proteomes" id="UP001329313">
    <property type="component" value="Chromosome"/>
</dbReference>
<sequence>MAHSIDTDPSGTVLAIVGAAAEEAIASLEGLDGVESLSLRDTDPQLASRRIAACRTPWIVHDADPLEHVAAAWVELFEERATLGTLEIEVDVALAHFRDDGALMPDYYVVLDPDGAEGTWRHWWCGALGHRAPRRVLPAALPAGGSGEAMGAALRRLLTALPTSRPWPDPGTWLPGLAFEIPDRVGLRDRPA</sequence>
<dbReference type="AlphaFoldDB" id="A0AAU0MIR7"/>
<evidence type="ECO:0000313" key="1">
    <source>
        <dbReference type="EMBL" id="WOQ70044.1"/>
    </source>
</evidence>
<dbReference type="RefSeq" id="WP_330171138.1">
    <property type="nucleotide sequence ID" value="NZ_CP137080.1"/>
</dbReference>
<gene>
    <name evidence="1" type="ORF">RYJ27_02110</name>
</gene>
<name>A0AAU0MIR7_9MICO</name>
<protein>
    <submittedName>
        <fullName evidence="1">Uncharacterized protein</fullName>
    </submittedName>
</protein>
<reference evidence="1 2" key="1">
    <citation type="submission" date="2023-10" db="EMBL/GenBank/DDBJ databases">
        <title>Y20.</title>
        <authorList>
            <person name="Zhang G."/>
            <person name="Ding Y."/>
        </authorList>
    </citation>
    <scope>NUCLEOTIDE SEQUENCE [LARGE SCALE GENOMIC DNA]</scope>
    <source>
        <strain evidence="1 2">Y20</strain>
    </source>
</reference>
<keyword evidence="2" id="KW-1185">Reference proteome</keyword>
<organism evidence="1 2">
    <name type="scientific">Microbacterium limosum</name>
    <dbReference type="NCBI Taxonomy" id="3079935"/>
    <lineage>
        <taxon>Bacteria</taxon>
        <taxon>Bacillati</taxon>
        <taxon>Actinomycetota</taxon>
        <taxon>Actinomycetes</taxon>
        <taxon>Micrococcales</taxon>
        <taxon>Microbacteriaceae</taxon>
        <taxon>Microbacterium</taxon>
    </lineage>
</organism>
<proteinExistence type="predicted"/>
<dbReference type="EMBL" id="CP137080">
    <property type="protein sequence ID" value="WOQ70044.1"/>
    <property type="molecule type" value="Genomic_DNA"/>
</dbReference>